<dbReference type="Proteomes" id="UP001293169">
    <property type="component" value="Unassembled WGS sequence"/>
</dbReference>
<dbReference type="SUPFAM" id="SSF50630">
    <property type="entry name" value="Acid proteases"/>
    <property type="match status" value="1"/>
</dbReference>
<evidence type="ECO:0000313" key="2">
    <source>
        <dbReference type="Proteomes" id="UP001293169"/>
    </source>
</evidence>
<dbReference type="Pfam" id="PF13975">
    <property type="entry name" value="gag-asp_proteas"/>
    <property type="match status" value="1"/>
</dbReference>
<name>A0ABU5M9L7_RAOPL</name>
<keyword evidence="2" id="KW-1185">Reference proteome</keyword>
<dbReference type="PROSITE" id="PS00141">
    <property type="entry name" value="ASP_PROTEASE"/>
    <property type="match status" value="1"/>
</dbReference>
<dbReference type="EMBL" id="JAXUDK010000023">
    <property type="protein sequence ID" value="MDZ7468900.1"/>
    <property type="molecule type" value="Genomic_DNA"/>
</dbReference>
<dbReference type="InterPro" id="IPR001969">
    <property type="entry name" value="Aspartic_peptidase_AS"/>
</dbReference>
<dbReference type="RefSeq" id="WP_165926674.1">
    <property type="nucleotide sequence ID" value="NZ_CP040183.1"/>
</dbReference>
<dbReference type="Gene3D" id="2.40.70.10">
    <property type="entry name" value="Acid Proteases"/>
    <property type="match status" value="1"/>
</dbReference>
<evidence type="ECO:0000313" key="1">
    <source>
        <dbReference type="EMBL" id="MDZ7468900.1"/>
    </source>
</evidence>
<comment type="caution">
    <text evidence="1">The sequence shown here is derived from an EMBL/GenBank/DDBJ whole genome shotgun (WGS) entry which is preliminary data.</text>
</comment>
<dbReference type="InterPro" id="IPR021109">
    <property type="entry name" value="Peptidase_aspartic_dom_sf"/>
</dbReference>
<gene>
    <name evidence="1" type="ORF">U5E74_25075</name>
</gene>
<accession>A0ABU5M9L7</accession>
<proteinExistence type="predicted"/>
<reference evidence="1 2" key="1">
    <citation type="submission" date="2023-12" db="EMBL/GenBank/DDBJ databases">
        <title>N/s.</title>
        <authorList>
            <person name="Dale J."/>
        </authorList>
    </citation>
    <scope>NUCLEOTIDE SEQUENCE [LARGE SCALE GENOMIC DNA]</scope>
    <source>
        <strain evidence="1 2">2023EL-01226</strain>
    </source>
</reference>
<organism evidence="1 2">
    <name type="scientific">Raoultella planticola</name>
    <name type="common">Klebsiella planticola</name>
    <dbReference type="NCBI Taxonomy" id="575"/>
    <lineage>
        <taxon>Bacteria</taxon>
        <taxon>Pseudomonadati</taxon>
        <taxon>Pseudomonadota</taxon>
        <taxon>Gammaproteobacteria</taxon>
        <taxon>Enterobacterales</taxon>
        <taxon>Enterobacteriaceae</taxon>
        <taxon>Klebsiella/Raoultella group</taxon>
        <taxon>Raoultella</taxon>
    </lineage>
</organism>
<sequence>MAKTITIRFMRKNDNSLTDSPEFGTRPVIPVTIRPSSPEDHAKDIGGKTKQVFALIDTGADDFYVDEALVEELTLPIKKESEPATVISGLNNEKTTIHHGIIHLIDTDIECGITMHKIITSKLGLGYQIILGMDLIRRGTLVLDPVNQIYTLTLPDVI</sequence>
<protein>
    <submittedName>
        <fullName evidence="1">Retroviral-like aspartic protease family protein</fullName>
    </submittedName>
</protein>